<gene>
    <name evidence="1" type="ORF">PFISCL1PPCAC_23852</name>
</gene>
<protein>
    <submittedName>
        <fullName evidence="1">Uncharacterized protein</fullName>
    </submittedName>
</protein>
<proteinExistence type="predicted"/>
<feature type="non-terminal residue" evidence="1">
    <location>
        <position position="85"/>
    </location>
</feature>
<dbReference type="EMBL" id="BTSY01000006">
    <property type="protein sequence ID" value="GMT32555.1"/>
    <property type="molecule type" value="Genomic_DNA"/>
</dbReference>
<accession>A0AAV5WLP7</accession>
<dbReference type="AlphaFoldDB" id="A0AAV5WLP7"/>
<evidence type="ECO:0000313" key="2">
    <source>
        <dbReference type="Proteomes" id="UP001432322"/>
    </source>
</evidence>
<comment type="caution">
    <text evidence="1">The sequence shown here is derived from an EMBL/GenBank/DDBJ whole genome shotgun (WGS) entry which is preliminary data.</text>
</comment>
<name>A0AAV5WLP7_9BILA</name>
<evidence type="ECO:0000313" key="1">
    <source>
        <dbReference type="EMBL" id="GMT32555.1"/>
    </source>
</evidence>
<dbReference type="Proteomes" id="UP001432322">
    <property type="component" value="Unassembled WGS sequence"/>
</dbReference>
<feature type="non-terminal residue" evidence="1">
    <location>
        <position position="1"/>
    </location>
</feature>
<reference evidence="1" key="1">
    <citation type="submission" date="2023-10" db="EMBL/GenBank/DDBJ databases">
        <title>Genome assembly of Pristionchus species.</title>
        <authorList>
            <person name="Yoshida K."/>
            <person name="Sommer R.J."/>
        </authorList>
    </citation>
    <scope>NUCLEOTIDE SEQUENCE</scope>
    <source>
        <strain evidence="1">RS5133</strain>
    </source>
</reference>
<keyword evidence="2" id="KW-1185">Reference proteome</keyword>
<sequence>SLALALIRSRQVVTDCIQVTLGCLDSTLVDILAYFVVGRLRFEPGGANALEGTDGILAGCIPLVAISQSHLALIHIDTVGIRERT</sequence>
<organism evidence="1 2">
    <name type="scientific">Pristionchus fissidentatus</name>
    <dbReference type="NCBI Taxonomy" id="1538716"/>
    <lineage>
        <taxon>Eukaryota</taxon>
        <taxon>Metazoa</taxon>
        <taxon>Ecdysozoa</taxon>
        <taxon>Nematoda</taxon>
        <taxon>Chromadorea</taxon>
        <taxon>Rhabditida</taxon>
        <taxon>Rhabditina</taxon>
        <taxon>Diplogasteromorpha</taxon>
        <taxon>Diplogasteroidea</taxon>
        <taxon>Neodiplogasteridae</taxon>
        <taxon>Pristionchus</taxon>
    </lineage>
</organism>